<dbReference type="PROSITE" id="PS50250">
    <property type="entry name" value="PCI"/>
    <property type="match status" value="1"/>
</dbReference>
<dbReference type="InterPro" id="IPR035298">
    <property type="entry name" value="PSMD13"/>
</dbReference>
<evidence type="ECO:0000313" key="4">
    <source>
        <dbReference type="EMBL" id="OAA81908.1"/>
    </source>
</evidence>
<dbReference type="Pfam" id="PF18261">
    <property type="entry name" value="Rpn9_C"/>
    <property type="match status" value="1"/>
</dbReference>
<dbReference type="PANTHER" id="PTHR10539:SF0">
    <property type="entry name" value="26S PROTEASOME NON-ATPASE REGULATORY SUBUNIT 13"/>
    <property type="match status" value="1"/>
</dbReference>
<comment type="similarity">
    <text evidence="1">Belongs to the proteasome subunit S11 family.</text>
</comment>
<organism evidence="4 5">
    <name type="scientific">Akanthomyces lecanii RCEF 1005</name>
    <dbReference type="NCBI Taxonomy" id="1081108"/>
    <lineage>
        <taxon>Eukaryota</taxon>
        <taxon>Fungi</taxon>
        <taxon>Dikarya</taxon>
        <taxon>Ascomycota</taxon>
        <taxon>Pezizomycotina</taxon>
        <taxon>Sordariomycetes</taxon>
        <taxon>Hypocreomycetidae</taxon>
        <taxon>Hypocreales</taxon>
        <taxon>Cordycipitaceae</taxon>
        <taxon>Akanthomyces</taxon>
        <taxon>Cordyceps confragosa</taxon>
    </lineage>
</organism>
<dbReference type="GO" id="GO:0008541">
    <property type="term" value="C:proteasome regulatory particle, lid subcomplex"/>
    <property type="evidence" value="ECO:0007669"/>
    <property type="project" value="TreeGrafter"/>
</dbReference>
<dbReference type="SMART" id="SM00088">
    <property type="entry name" value="PINT"/>
    <property type="match status" value="1"/>
</dbReference>
<dbReference type="InterPro" id="IPR000717">
    <property type="entry name" value="PCI_dom"/>
</dbReference>
<gene>
    <name evidence="4" type="ORF">LEL_01453</name>
</gene>
<evidence type="ECO:0000256" key="2">
    <source>
        <dbReference type="ARBA" id="ARBA00022942"/>
    </source>
</evidence>
<dbReference type="InterPro" id="IPR036390">
    <property type="entry name" value="WH_DNA-bd_sf"/>
</dbReference>
<comment type="caution">
    <text evidence="4">The sequence shown here is derived from an EMBL/GenBank/DDBJ whole genome shotgun (WGS) entry which is preliminary data.</text>
</comment>
<dbReference type="SUPFAM" id="SSF46785">
    <property type="entry name" value="Winged helix' DNA-binding domain"/>
    <property type="match status" value="1"/>
</dbReference>
<feature type="domain" description="PCI" evidence="3">
    <location>
        <begin position="186"/>
        <end position="361"/>
    </location>
</feature>
<dbReference type="GO" id="GO:0005829">
    <property type="term" value="C:cytosol"/>
    <property type="evidence" value="ECO:0007669"/>
    <property type="project" value="TreeGrafter"/>
</dbReference>
<dbReference type="STRING" id="1081108.A0A162KYZ9"/>
<dbReference type="EMBL" id="AZHF01000001">
    <property type="protein sequence ID" value="OAA81908.1"/>
    <property type="molecule type" value="Genomic_DNA"/>
</dbReference>
<dbReference type="PANTHER" id="PTHR10539">
    <property type="entry name" value="26S PROTEASOME NON-ATPASE REGULATORY SUBUNIT 13"/>
    <property type="match status" value="1"/>
</dbReference>
<name>A0A162KYZ9_CORDF</name>
<evidence type="ECO:0000313" key="5">
    <source>
        <dbReference type="Proteomes" id="UP000076881"/>
    </source>
</evidence>
<dbReference type="InterPro" id="IPR040798">
    <property type="entry name" value="Rpn9_C"/>
</dbReference>
<protein>
    <submittedName>
        <fullName evidence="4">Proteasome component region PCI</fullName>
    </submittedName>
</protein>
<dbReference type="GO" id="GO:0006511">
    <property type="term" value="P:ubiquitin-dependent protein catabolic process"/>
    <property type="evidence" value="ECO:0007669"/>
    <property type="project" value="TreeGrafter"/>
</dbReference>
<dbReference type="AlphaFoldDB" id="A0A162KYZ9"/>
<keyword evidence="2 4" id="KW-0647">Proteasome</keyword>
<dbReference type="InterPro" id="IPR054179">
    <property type="entry name" value="PSD13_N"/>
</dbReference>
<proteinExistence type="inferred from homology"/>
<keyword evidence="5" id="KW-1185">Reference proteome</keyword>
<sequence length="400" mass="45580">MNADTIPDFLAEQRDAAPEELQPLILDFENYWERKLWHQLTDALVQFFSDDGSAPQRLSFYRVFILKFADKINKLKLVDLALKAASQCKDNRERLEFLQSVVKKVDTEDSKDALVFASVAVAQVKLSLGELDEARKDLDTAERILDSLDSVEVIVHAAFYDANASYYQASHSAHKFPISQNSKHSQRKMDFANYYRTALLYLACIDLSTMAEDERHRRAYYLSVAALVSNSIYNFGELLLHPILDVLAHSEDDSWLRDLLFAYNRGDLAAYGALSEHIADNKLLNENSTHLKQKIYLAALTEAVFRRPPHDRAMSFVTISQETKVRPEEIEHLIMKALSLGLLRGTIDQVNGVAQITWVQPKVLDMKQIGSMRQRLLDWDSSVNQLGNWIEKAGKDVWAA</sequence>
<dbReference type="OrthoDB" id="1093at2759"/>
<evidence type="ECO:0000256" key="1">
    <source>
        <dbReference type="ARBA" id="ARBA00006207"/>
    </source>
</evidence>
<accession>A0A162KYZ9</accession>
<reference evidence="4 5" key="1">
    <citation type="journal article" date="2016" name="Genome Biol. Evol.">
        <title>Divergent and convergent evolution of fungal pathogenicity.</title>
        <authorList>
            <person name="Shang Y."/>
            <person name="Xiao G."/>
            <person name="Zheng P."/>
            <person name="Cen K."/>
            <person name="Zhan S."/>
            <person name="Wang C."/>
        </authorList>
    </citation>
    <scope>NUCLEOTIDE SEQUENCE [LARGE SCALE GENOMIC DNA]</scope>
    <source>
        <strain evidence="4 5">RCEF 1005</strain>
    </source>
</reference>
<dbReference type="GO" id="GO:0005634">
    <property type="term" value="C:nucleus"/>
    <property type="evidence" value="ECO:0007669"/>
    <property type="project" value="TreeGrafter"/>
</dbReference>
<dbReference type="Pfam" id="PF01399">
    <property type="entry name" value="PCI"/>
    <property type="match status" value="1"/>
</dbReference>
<dbReference type="Proteomes" id="UP000076881">
    <property type="component" value="Unassembled WGS sequence"/>
</dbReference>
<dbReference type="Pfam" id="PF22037">
    <property type="entry name" value="PSD13_N"/>
    <property type="match status" value="2"/>
</dbReference>
<dbReference type="GO" id="GO:0005198">
    <property type="term" value="F:structural molecule activity"/>
    <property type="evidence" value="ECO:0007669"/>
    <property type="project" value="TreeGrafter"/>
</dbReference>
<evidence type="ECO:0000259" key="3">
    <source>
        <dbReference type="PROSITE" id="PS50250"/>
    </source>
</evidence>